<evidence type="ECO:0000259" key="4">
    <source>
        <dbReference type="PROSITE" id="PS51186"/>
    </source>
</evidence>
<proteinExistence type="inferred from homology"/>
<dbReference type="InterPro" id="IPR000182">
    <property type="entry name" value="GNAT_dom"/>
</dbReference>
<dbReference type="Pfam" id="PF00583">
    <property type="entry name" value="Acetyltransf_1"/>
    <property type="match status" value="1"/>
</dbReference>
<gene>
    <name evidence="5" type="ORF">M8330_01925</name>
</gene>
<dbReference type="Gene3D" id="3.40.630.30">
    <property type="match status" value="1"/>
</dbReference>
<name>A0A9X2D4D4_9ACTN</name>
<evidence type="ECO:0000313" key="6">
    <source>
        <dbReference type="Proteomes" id="UP001139485"/>
    </source>
</evidence>
<keyword evidence="3" id="KW-0012">Acyltransferase</keyword>
<evidence type="ECO:0000256" key="2">
    <source>
        <dbReference type="ARBA" id="ARBA00022679"/>
    </source>
</evidence>
<dbReference type="GO" id="GO:0008080">
    <property type="term" value="F:N-acetyltransferase activity"/>
    <property type="evidence" value="ECO:0007669"/>
    <property type="project" value="TreeGrafter"/>
</dbReference>
<comment type="similarity">
    <text evidence="1">Belongs to the acetyltransferase family.</text>
</comment>
<dbReference type="PANTHER" id="PTHR10545">
    <property type="entry name" value="DIAMINE N-ACETYLTRANSFERASE"/>
    <property type="match status" value="1"/>
</dbReference>
<dbReference type="FunFam" id="3.40.630.30:FF:000064">
    <property type="entry name" value="GNAT family acetyltransferase"/>
    <property type="match status" value="1"/>
</dbReference>
<dbReference type="AlphaFoldDB" id="A0A9X2D4D4"/>
<accession>A0A9X2D4D4</accession>
<evidence type="ECO:0000256" key="3">
    <source>
        <dbReference type="ARBA" id="ARBA00023315"/>
    </source>
</evidence>
<dbReference type="RefSeq" id="WP_250825953.1">
    <property type="nucleotide sequence ID" value="NZ_JAMOIL010000001.1"/>
</dbReference>
<comment type="caution">
    <text evidence="5">The sequence shown here is derived from an EMBL/GenBank/DDBJ whole genome shotgun (WGS) entry which is preliminary data.</text>
</comment>
<evidence type="ECO:0000313" key="5">
    <source>
        <dbReference type="EMBL" id="MCM0619050.1"/>
    </source>
</evidence>
<evidence type="ECO:0000256" key="1">
    <source>
        <dbReference type="ARBA" id="ARBA00008694"/>
    </source>
</evidence>
<dbReference type="CDD" id="cd04301">
    <property type="entry name" value="NAT_SF"/>
    <property type="match status" value="1"/>
</dbReference>
<protein>
    <submittedName>
        <fullName evidence="5">GNAT family N-acetyltransferase</fullName>
    </submittedName>
</protein>
<sequence length="168" mass="18591">MSEQSRVLDDGAVLRRARPGDEAGILACIHALAVYEREPDAVETTEADLTTALFGDAPQVSAHVVERDGRVVAIAVWFLTFSTWTGRHGLYLEDLFVEEEHRKHGYGKALLVALAAECVAQGYRRFEWTVLDWNEPAIGFYRSVGAVGMDEWTVQRVTGEALERLAAG</sequence>
<dbReference type="Proteomes" id="UP001139485">
    <property type="component" value="Unassembled WGS sequence"/>
</dbReference>
<keyword evidence="6" id="KW-1185">Reference proteome</keyword>
<dbReference type="InterPro" id="IPR051016">
    <property type="entry name" value="Diverse_Substrate_AcTransf"/>
</dbReference>
<dbReference type="InterPro" id="IPR016181">
    <property type="entry name" value="Acyl_CoA_acyltransferase"/>
</dbReference>
<dbReference type="PROSITE" id="PS51186">
    <property type="entry name" value="GNAT"/>
    <property type="match status" value="1"/>
</dbReference>
<dbReference type="PANTHER" id="PTHR10545:SF29">
    <property type="entry name" value="GH14572P-RELATED"/>
    <property type="match status" value="1"/>
</dbReference>
<dbReference type="SUPFAM" id="SSF55729">
    <property type="entry name" value="Acyl-CoA N-acyltransferases (Nat)"/>
    <property type="match status" value="1"/>
</dbReference>
<organism evidence="5 6">
    <name type="scientific">Nocardioides bruguierae</name>
    <dbReference type="NCBI Taxonomy" id="2945102"/>
    <lineage>
        <taxon>Bacteria</taxon>
        <taxon>Bacillati</taxon>
        <taxon>Actinomycetota</taxon>
        <taxon>Actinomycetes</taxon>
        <taxon>Propionibacteriales</taxon>
        <taxon>Nocardioidaceae</taxon>
        <taxon>Nocardioides</taxon>
    </lineage>
</organism>
<reference evidence="5" key="1">
    <citation type="submission" date="2022-05" db="EMBL/GenBank/DDBJ databases">
        <authorList>
            <person name="Tuo L."/>
        </authorList>
    </citation>
    <scope>NUCLEOTIDE SEQUENCE</scope>
    <source>
        <strain evidence="5">BSK12Z-4</strain>
    </source>
</reference>
<keyword evidence="2" id="KW-0808">Transferase</keyword>
<dbReference type="EMBL" id="JAMOIL010000001">
    <property type="protein sequence ID" value="MCM0619050.1"/>
    <property type="molecule type" value="Genomic_DNA"/>
</dbReference>
<feature type="domain" description="N-acetyltransferase" evidence="4">
    <location>
        <begin position="12"/>
        <end position="168"/>
    </location>
</feature>